<reference evidence="2 3" key="1">
    <citation type="journal article" date="2019" name="Sci. Rep.">
        <title>A high-quality genome of Eragrostis curvula grass provides insights into Poaceae evolution and supports new strategies to enhance forage quality.</title>
        <authorList>
            <person name="Carballo J."/>
            <person name="Santos B.A.C.M."/>
            <person name="Zappacosta D."/>
            <person name="Garbus I."/>
            <person name="Selva J.P."/>
            <person name="Gallo C.A."/>
            <person name="Diaz A."/>
            <person name="Albertini E."/>
            <person name="Caccamo M."/>
            <person name="Echenique V."/>
        </authorList>
    </citation>
    <scope>NUCLEOTIDE SEQUENCE [LARGE SCALE GENOMIC DNA]</scope>
    <source>
        <strain evidence="3">cv. Victoria</strain>
        <tissue evidence="2">Leaf</tissue>
    </source>
</reference>
<organism evidence="2 3">
    <name type="scientific">Eragrostis curvula</name>
    <name type="common">weeping love grass</name>
    <dbReference type="NCBI Taxonomy" id="38414"/>
    <lineage>
        <taxon>Eukaryota</taxon>
        <taxon>Viridiplantae</taxon>
        <taxon>Streptophyta</taxon>
        <taxon>Embryophyta</taxon>
        <taxon>Tracheophyta</taxon>
        <taxon>Spermatophyta</taxon>
        <taxon>Magnoliopsida</taxon>
        <taxon>Liliopsida</taxon>
        <taxon>Poales</taxon>
        <taxon>Poaceae</taxon>
        <taxon>PACMAD clade</taxon>
        <taxon>Chloridoideae</taxon>
        <taxon>Eragrostideae</taxon>
        <taxon>Eragrostidinae</taxon>
        <taxon>Eragrostis</taxon>
    </lineage>
</organism>
<evidence type="ECO:0000313" key="2">
    <source>
        <dbReference type="EMBL" id="TVU46037.1"/>
    </source>
</evidence>
<name>A0A5J9WDQ4_9POAL</name>
<keyword evidence="3" id="KW-1185">Reference proteome</keyword>
<dbReference type="InterPro" id="IPR036047">
    <property type="entry name" value="F-box-like_dom_sf"/>
</dbReference>
<gene>
    <name evidence="2" type="ORF">EJB05_05554</name>
</gene>
<dbReference type="AlphaFoldDB" id="A0A5J9WDQ4"/>
<evidence type="ECO:0000259" key="1">
    <source>
        <dbReference type="Pfam" id="PF24523"/>
    </source>
</evidence>
<dbReference type="PANTHER" id="PTHR35828:SF22">
    <property type="entry name" value="OS10G0103633 PROTEIN"/>
    <property type="match status" value="1"/>
</dbReference>
<dbReference type="InterPro" id="IPR056016">
    <property type="entry name" value="DUF7595"/>
</dbReference>
<dbReference type="OrthoDB" id="672160at2759"/>
<protein>
    <recommendedName>
        <fullName evidence="1">DUF7595 domain-containing protein</fullName>
    </recommendedName>
</protein>
<accession>A0A5J9WDQ4</accession>
<dbReference type="Gramene" id="TVU46037">
    <property type="protein sequence ID" value="TVU46037"/>
    <property type="gene ID" value="EJB05_05554"/>
</dbReference>
<sequence length="385" mass="41196">MPPRTRSHERAAPPPDATRGCQLPAELLLEIVARTDAATLLRCSASCKPLRRDIISPAFIRRVCREPDGVVPSSLLGFLYLNLDVRNMAPPDVLLPGAPGDARGGHLAPFLSRSAPVAGLAGFVHEASRNGLIVLSSKCTSGGQLIHRMCVYDPMAGNCTFFPGPPDSKCGGRQYYTYVLLTAADGIVGSDFLLLAADFYGFTDRSIKFRCHGAVVLGSLAHWLMCDENGQDQYSHIITYDVCTATAGSIELPMEALRSKGHRLNMASSPNGALRLLLAENLKISVWLLSRSSGWMRQAVIDTKAIVRSVFQSANTNNLGLEIVGSGVNSGVVLLWPFDGMCLDIQSEAIIVLDVETNSGGATGWTAHPEILVAAHPHPVPSPAC</sequence>
<proteinExistence type="predicted"/>
<dbReference type="EMBL" id="RWGY01000004">
    <property type="protein sequence ID" value="TVU46037.1"/>
    <property type="molecule type" value="Genomic_DNA"/>
</dbReference>
<dbReference type="PANTHER" id="PTHR35828">
    <property type="entry name" value="OS08G0203800 PROTEIN-RELATED"/>
    <property type="match status" value="1"/>
</dbReference>
<dbReference type="Pfam" id="PF24523">
    <property type="entry name" value="DUF7595"/>
    <property type="match status" value="1"/>
</dbReference>
<dbReference type="Gene3D" id="1.20.1280.50">
    <property type="match status" value="1"/>
</dbReference>
<feature type="domain" description="DUF7595" evidence="1">
    <location>
        <begin position="121"/>
        <end position="335"/>
    </location>
</feature>
<evidence type="ECO:0000313" key="3">
    <source>
        <dbReference type="Proteomes" id="UP000324897"/>
    </source>
</evidence>
<feature type="non-terminal residue" evidence="2">
    <location>
        <position position="1"/>
    </location>
</feature>
<dbReference type="SUPFAM" id="SSF81383">
    <property type="entry name" value="F-box domain"/>
    <property type="match status" value="1"/>
</dbReference>
<dbReference type="Proteomes" id="UP000324897">
    <property type="component" value="Chromosome 5"/>
</dbReference>
<comment type="caution">
    <text evidence="2">The sequence shown here is derived from an EMBL/GenBank/DDBJ whole genome shotgun (WGS) entry which is preliminary data.</text>
</comment>